<gene>
    <name evidence="1" type="ORF">MCOR33_000848</name>
</gene>
<name>A0ABQ8P0A9_PYRGI</name>
<sequence length="88" mass="9510">MQLQSIPLVVPAGLVMARPTPQAKARKPLDELVAEGRAKGLKCNLQTDGRMFSFAQIVLASTAFATYLEKHAPSKHTDGAEKRQFGSS</sequence>
<comment type="caution">
    <text evidence="1">The sequence shown here is derived from an EMBL/GenBank/DDBJ whole genome shotgun (WGS) entry which is preliminary data.</text>
</comment>
<proteinExistence type="predicted"/>
<dbReference type="EMBL" id="JABSND010000007">
    <property type="protein sequence ID" value="KAI6304101.1"/>
    <property type="molecule type" value="Genomic_DNA"/>
</dbReference>
<dbReference type="Proteomes" id="UP001059893">
    <property type="component" value="Unassembled WGS sequence"/>
</dbReference>
<keyword evidence="2" id="KW-1185">Reference proteome</keyword>
<reference evidence="1" key="1">
    <citation type="submission" date="2021-01" db="EMBL/GenBank/DDBJ databases">
        <title>Deciphering the adaptive evolutionary patterns associated with biogeogrpahic diversity in the finger millet blast pathogen Magnaporthe oryzae in Eastern Africa.</title>
        <authorList>
            <person name="Onyema G."/>
            <person name="Shittu T.A."/>
            <person name="Dodsworth S."/>
            <person name="Devilliers S."/>
            <person name="Muthumeenakshi S."/>
            <person name="Sreenivasaprasad S."/>
        </authorList>
    </citation>
    <scope>NUCLEOTIDE SEQUENCE</scope>
    <source>
        <strain evidence="1">D15/s37</strain>
    </source>
</reference>
<organism evidence="1 2">
    <name type="scientific">Pyricularia grisea</name>
    <name type="common">Crabgrass-specific blast fungus</name>
    <name type="synonym">Magnaporthe grisea</name>
    <dbReference type="NCBI Taxonomy" id="148305"/>
    <lineage>
        <taxon>Eukaryota</taxon>
        <taxon>Fungi</taxon>
        <taxon>Dikarya</taxon>
        <taxon>Ascomycota</taxon>
        <taxon>Pezizomycotina</taxon>
        <taxon>Sordariomycetes</taxon>
        <taxon>Sordariomycetidae</taxon>
        <taxon>Magnaporthales</taxon>
        <taxon>Pyriculariaceae</taxon>
        <taxon>Pyricularia</taxon>
    </lineage>
</organism>
<evidence type="ECO:0000313" key="2">
    <source>
        <dbReference type="Proteomes" id="UP001059893"/>
    </source>
</evidence>
<accession>A0ABQ8P0A9</accession>
<protein>
    <submittedName>
        <fullName evidence="1">Uncharacterized protein</fullName>
    </submittedName>
</protein>
<evidence type="ECO:0000313" key="1">
    <source>
        <dbReference type="EMBL" id="KAI6304101.1"/>
    </source>
</evidence>